<protein>
    <submittedName>
        <fullName evidence="1">Uncharacterized protein</fullName>
    </submittedName>
</protein>
<gene>
    <name evidence="1" type="ORF">FIBSPDRAFT_901468</name>
</gene>
<keyword evidence="2" id="KW-1185">Reference proteome</keyword>
<reference evidence="1 2" key="1">
    <citation type="journal article" date="2016" name="Mol. Biol. Evol.">
        <title>Comparative Genomics of Early-Diverging Mushroom-Forming Fungi Provides Insights into the Origins of Lignocellulose Decay Capabilities.</title>
        <authorList>
            <person name="Nagy L.G."/>
            <person name="Riley R."/>
            <person name="Tritt A."/>
            <person name="Adam C."/>
            <person name="Daum C."/>
            <person name="Floudas D."/>
            <person name="Sun H."/>
            <person name="Yadav J.S."/>
            <person name="Pangilinan J."/>
            <person name="Larsson K.H."/>
            <person name="Matsuura K."/>
            <person name="Barry K."/>
            <person name="Labutti K."/>
            <person name="Kuo R."/>
            <person name="Ohm R.A."/>
            <person name="Bhattacharya S.S."/>
            <person name="Shirouzu T."/>
            <person name="Yoshinaga Y."/>
            <person name="Martin F.M."/>
            <person name="Grigoriev I.V."/>
            <person name="Hibbett D.S."/>
        </authorList>
    </citation>
    <scope>NUCLEOTIDE SEQUENCE [LARGE SCALE GENOMIC DNA]</scope>
    <source>
        <strain evidence="1 2">CBS 109695</strain>
    </source>
</reference>
<sequence>AGSALFPFITGALASKVGIKSLQPLLVGMMSLMVGLWMLVPAGQRKNFQEIHSPHASRPMYIYPIPNSKPSQFELALNRPWHERESTESGVDDQVMFHVPFSQMLEVKDEAHGPITSARRPCQIPLLQCAICRSPLGFRLYSTEPSVDTIQAT</sequence>
<dbReference type="Proteomes" id="UP000076532">
    <property type="component" value="Unassembled WGS sequence"/>
</dbReference>
<organism evidence="1 2">
    <name type="scientific">Athelia psychrophila</name>
    <dbReference type="NCBI Taxonomy" id="1759441"/>
    <lineage>
        <taxon>Eukaryota</taxon>
        <taxon>Fungi</taxon>
        <taxon>Dikarya</taxon>
        <taxon>Basidiomycota</taxon>
        <taxon>Agaricomycotina</taxon>
        <taxon>Agaricomycetes</taxon>
        <taxon>Agaricomycetidae</taxon>
        <taxon>Atheliales</taxon>
        <taxon>Atheliaceae</taxon>
        <taxon>Athelia</taxon>
    </lineage>
</organism>
<dbReference type="EMBL" id="KV417728">
    <property type="protein sequence ID" value="KZP08221.1"/>
    <property type="molecule type" value="Genomic_DNA"/>
</dbReference>
<dbReference type="OrthoDB" id="413079at2759"/>
<dbReference type="STRING" id="436010.A0A165X5C7"/>
<evidence type="ECO:0000313" key="1">
    <source>
        <dbReference type="EMBL" id="KZP08221.1"/>
    </source>
</evidence>
<dbReference type="AlphaFoldDB" id="A0A165X5C7"/>
<evidence type="ECO:0000313" key="2">
    <source>
        <dbReference type="Proteomes" id="UP000076532"/>
    </source>
</evidence>
<accession>A0A165X5C7</accession>
<feature type="non-terminal residue" evidence="1">
    <location>
        <position position="1"/>
    </location>
</feature>
<name>A0A165X5C7_9AGAM</name>
<proteinExistence type="predicted"/>